<gene>
    <name evidence="2" type="ORF">N7463_004944</name>
</gene>
<dbReference type="AlphaFoldDB" id="A0A9X0C569"/>
<dbReference type="EMBL" id="JAPWDS010000003">
    <property type="protein sequence ID" value="KAJ5502070.1"/>
    <property type="molecule type" value="Genomic_DNA"/>
</dbReference>
<comment type="caution">
    <text evidence="2">The sequence shown here is derived from an EMBL/GenBank/DDBJ whole genome shotgun (WGS) entry which is preliminary data.</text>
</comment>
<feature type="compositionally biased region" description="Basic and acidic residues" evidence="1">
    <location>
        <begin position="15"/>
        <end position="27"/>
    </location>
</feature>
<sequence>MFSDIHPHPSSATEHLAHEDPNRRRHSTDSDVIHYLYFEDNDGFFPPSWIGKDPEQRPPSENTGGNFDGTKDANTSACKRST</sequence>
<feature type="region of interest" description="Disordered" evidence="1">
    <location>
        <begin position="1"/>
        <end position="27"/>
    </location>
</feature>
<feature type="region of interest" description="Disordered" evidence="1">
    <location>
        <begin position="46"/>
        <end position="82"/>
    </location>
</feature>
<evidence type="ECO:0000256" key="1">
    <source>
        <dbReference type="SAM" id="MobiDB-lite"/>
    </source>
</evidence>
<reference evidence="2" key="2">
    <citation type="journal article" date="2023" name="IMA Fungus">
        <title>Comparative genomic study of the Penicillium genus elucidates a diverse pangenome and 15 lateral gene transfer events.</title>
        <authorList>
            <person name="Petersen C."/>
            <person name="Sorensen T."/>
            <person name="Nielsen M.R."/>
            <person name="Sondergaard T.E."/>
            <person name="Sorensen J.L."/>
            <person name="Fitzpatrick D.A."/>
            <person name="Frisvad J.C."/>
            <person name="Nielsen K.L."/>
        </authorList>
    </citation>
    <scope>NUCLEOTIDE SEQUENCE</scope>
    <source>
        <strain evidence="2">IBT 29495</strain>
    </source>
</reference>
<protein>
    <submittedName>
        <fullName evidence="2">Uncharacterized protein</fullName>
    </submittedName>
</protein>
<evidence type="ECO:0000313" key="2">
    <source>
        <dbReference type="EMBL" id="KAJ5502070.1"/>
    </source>
</evidence>
<dbReference type="Proteomes" id="UP001149954">
    <property type="component" value="Unassembled WGS sequence"/>
</dbReference>
<accession>A0A9X0C569</accession>
<evidence type="ECO:0000313" key="3">
    <source>
        <dbReference type="Proteomes" id="UP001149954"/>
    </source>
</evidence>
<organism evidence="2 3">
    <name type="scientific">Penicillium fimorum</name>
    <dbReference type="NCBI Taxonomy" id="1882269"/>
    <lineage>
        <taxon>Eukaryota</taxon>
        <taxon>Fungi</taxon>
        <taxon>Dikarya</taxon>
        <taxon>Ascomycota</taxon>
        <taxon>Pezizomycotina</taxon>
        <taxon>Eurotiomycetes</taxon>
        <taxon>Eurotiomycetidae</taxon>
        <taxon>Eurotiales</taxon>
        <taxon>Aspergillaceae</taxon>
        <taxon>Penicillium</taxon>
    </lineage>
</organism>
<keyword evidence="3" id="KW-1185">Reference proteome</keyword>
<name>A0A9X0C569_9EURO</name>
<reference evidence="2" key="1">
    <citation type="submission" date="2022-12" db="EMBL/GenBank/DDBJ databases">
        <authorList>
            <person name="Petersen C."/>
        </authorList>
    </citation>
    <scope>NUCLEOTIDE SEQUENCE</scope>
    <source>
        <strain evidence="2">IBT 29495</strain>
    </source>
</reference>
<feature type="compositionally biased region" description="Polar residues" evidence="1">
    <location>
        <begin position="72"/>
        <end position="82"/>
    </location>
</feature>
<proteinExistence type="predicted"/>
<dbReference type="OrthoDB" id="4475146at2759"/>